<dbReference type="GO" id="GO:0005230">
    <property type="term" value="F:extracellular ligand-gated monoatomic ion channel activity"/>
    <property type="evidence" value="ECO:0007669"/>
    <property type="project" value="InterPro"/>
</dbReference>
<proteinExistence type="predicted"/>
<dbReference type="AlphaFoldDB" id="A0A433TX36"/>
<organism evidence="2 3">
    <name type="scientific">Elysia chlorotica</name>
    <name type="common">Eastern emerald elysia</name>
    <name type="synonym">Sea slug</name>
    <dbReference type="NCBI Taxonomy" id="188477"/>
    <lineage>
        <taxon>Eukaryota</taxon>
        <taxon>Metazoa</taxon>
        <taxon>Spiralia</taxon>
        <taxon>Lophotrochozoa</taxon>
        <taxon>Mollusca</taxon>
        <taxon>Gastropoda</taxon>
        <taxon>Heterobranchia</taxon>
        <taxon>Euthyneura</taxon>
        <taxon>Panpulmonata</taxon>
        <taxon>Sacoglossa</taxon>
        <taxon>Placobranchoidea</taxon>
        <taxon>Plakobranchidae</taxon>
        <taxon>Elysia</taxon>
    </lineage>
</organism>
<accession>A0A433TX36</accession>
<evidence type="ECO:0000313" key="3">
    <source>
        <dbReference type="Proteomes" id="UP000271974"/>
    </source>
</evidence>
<dbReference type="Pfam" id="PF02931">
    <property type="entry name" value="Neur_chan_LBD"/>
    <property type="match status" value="1"/>
</dbReference>
<gene>
    <name evidence="2" type="ORF">EGW08_006094</name>
</gene>
<evidence type="ECO:0000259" key="1">
    <source>
        <dbReference type="Pfam" id="PF02931"/>
    </source>
</evidence>
<keyword evidence="3" id="KW-1185">Reference proteome</keyword>
<dbReference type="EMBL" id="RQTK01000149">
    <property type="protein sequence ID" value="RUS86146.1"/>
    <property type="molecule type" value="Genomic_DNA"/>
</dbReference>
<evidence type="ECO:0000313" key="2">
    <source>
        <dbReference type="EMBL" id="RUS86146.1"/>
    </source>
</evidence>
<dbReference type="SUPFAM" id="SSF63712">
    <property type="entry name" value="Nicotinic receptor ligand binding domain-like"/>
    <property type="match status" value="1"/>
</dbReference>
<feature type="non-terminal residue" evidence="2">
    <location>
        <position position="126"/>
    </location>
</feature>
<dbReference type="InterPro" id="IPR036734">
    <property type="entry name" value="Neur_chan_lig-bd_sf"/>
</dbReference>
<dbReference type="Proteomes" id="UP000271974">
    <property type="component" value="Unassembled WGS sequence"/>
</dbReference>
<reference evidence="2 3" key="1">
    <citation type="submission" date="2019-01" db="EMBL/GenBank/DDBJ databases">
        <title>A draft genome assembly of the solar-powered sea slug Elysia chlorotica.</title>
        <authorList>
            <person name="Cai H."/>
            <person name="Li Q."/>
            <person name="Fang X."/>
            <person name="Li J."/>
            <person name="Curtis N.E."/>
            <person name="Altenburger A."/>
            <person name="Shibata T."/>
            <person name="Feng M."/>
            <person name="Maeda T."/>
            <person name="Schwartz J.A."/>
            <person name="Shigenobu S."/>
            <person name="Lundholm N."/>
            <person name="Nishiyama T."/>
            <person name="Yang H."/>
            <person name="Hasebe M."/>
            <person name="Li S."/>
            <person name="Pierce S.K."/>
            <person name="Wang J."/>
        </authorList>
    </citation>
    <scope>NUCLEOTIDE SEQUENCE [LARGE SCALE GENOMIC DNA]</scope>
    <source>
        <strain evidence="2">EC2010</strain>
        <tissue evidence="2">Whole organism of an adult</tissue>
    </source>
</reference>
<name>A0A433TX36_ELYCH</name>
<protein>
    <recommendedName>
        <fullName evidence="1">Neurotransmitter-gated ion-channel ligand-binding domain-containing protein</fullName>
    </recommendedName>
</protein>
<dbReference type="InterPro" id="IPR006202">
    <property type="entry name" value="Neur_chan_lig-bd"/>
</dbReference>
<comment type="caution">
    <text evidence="2">The sequence shown here is derived from an EMBL/GenBank/DDBJ whole genome shotgun (WGS) entry which is preliminary data.</text>
</comment>
<dbReference type="GO" id="GO:0016020">
    <property type="term" value="C:membrane"/>
    <property type="evidence" value="ECO:0007669"/>
    <property type="project" value="InterPro"/>
</dbReference>
<sequence length="126" mass="14040">MPFQKDSNNMKFPGSDYHFENHAPSKRGCINRPRCVKPSQCVIIQLLLLSTVLSGVCRAGSYTNAKSIFDTLLSSANYNPNVRPLLDQTDVLDVYISFSILSIVAVSDVDQSFKCNGLMALFWTDE</sequence>
<feature type="domain" description="Neurotransmitter-gated ion-channel ligand-binding" evidence="1">
    <location>
        <begin position="66"/>
        <end position="126"/>
    </location>
</feature>
<dbReference type="Gene3D" id="2.70.170.10">
    <property type="entry name" value="Neurotransmitter-gated ion-channel ligand-binding domain"/>
    <property type="match status" value="1"/>
</dbReference>
<dbReference type="OrthoDB" id="6108060at2759"/>